<accession>A0AA41XCP8</accession>
<dbReference type="Proteomes" id="UP001165587">
    <property type="component" value="Unassembled WGS sequence"/>
</dbReference>
<organism evidence="1 2">
    <name type="scientific">Herbiconiux oxytropis</name>
    <dbReference type="NCBI Taxonomy" id="2970915"/>
    <lineage>
        <taxon>Bacteria</taxon>
        <taxon>Bacillati</taxon>
        <taxon>Actinomycetota</taxon>
        <taxon>Actinomycetes</taxon>
        <taxon>Micrococcales</taxon>
        <taxon>Microbacteriaceae</taxon>
        <taxon>Herbiconiux</taxon>
    </lineage>
</organism>
<proteinExistence type="predicted"/>
<dbReference type="Gene3D" id="3.30.70.100">
    <property type="match status" value="1"/>
</dbReference>
<dbReference type="RefSeq" id="WP_259526386.1">
    <property type="nucleotide sequence ID" value="NZ_JANLCK010000003.1"/>
</dbReference>
<evidence type="ECO:0000313" key="2">
    <source>
        <dbReference type="Proteomes" id="UP001165587"/>
    </source>
</evidence>
<dbReference type="AlphaFoldDB" id="A0AA41XCP8"/>
<dbReference type="InterPro" id="IPR011008">
    <property type="entry name" value="Dimeric_a/b-barrel"/>
</dbReference>
<dbReference type="EMBL" id="JANLCK010000003">
    <property type="protein sequence ID" value="MCS5725806.1"/>
    <property type="molecule type" value="Genomic_DNA"/>
</dbReference>
<keyword evidence="2" id="KW-1185">Reference proteome</keyword>
<name>A0AA41XCP8_9MICO</name>
<gene>
    <name evidence="1" type="ORF">N1028_07835</name>
</gene>
<evidence type="ECO:0008006" key="3">
    <source>
        <dbReference type="Google" id="ProtNLM"/>
    </source>
</evidence>
<sequence length="96" mass="10129">MIHEHAIIAIAPADVPVFENRISAACSILLRSPGCASAEIRPTLDRPGQYLLTVGWASLSDHLETFAASPAATELHDLIGSLFAETPVVVHVEAAS</sequence>
<evidence type="ECO:0000313" key="1">
    <source>
        <dbReference type="EMBL" id="MCS5725806.1"/>
    </source>
</evidence>
<reference evidence="1" key="1">
    <citation type="submission" date="2022-08" db="EMBL/GenBank/DDBJ databases">
        <authorList>
            <person name="Deng Y."/>
            <person name="Han X.-F."/>
            <person name="Zhang Y.-Q."/>
        </authorList>
    </citation>
    <scope>NUCLEOTIDE SEQUENCE</scope>
    <source>
        <strain evidence="1">CPCC 203407</strain>
    </source>
</reference>
<comment type="caution">
    <text evidence="1">The sequence shown here is derived from an EMBL/GenBank/DDBJ whole genome shotgun (WGS) entry which is preliminary data.</text>
</comment>
<protein>
    <recommendedName>
        <fullName evidence="3">Antibiotic biosynthesis monooxygenase</fullName>
    </recommendedName>
</protein>
<dbReference type="SUPFAM" id="SSF54909">
    <property type="entry name" value="Dimeric alpha+beta barrel"/>
    <property type="match status" value="1"/>
</dbReference>